<comment type="caution">
    <text evidence="1">The sequence shown here is derived from an EMBL/GenBank/DDBJ whole genome shotgun (WGS) entry which is preliminary data.</text>
</comment>
<reference evidence="1" key="2">
    <citation type="submission" date="2023-05" db="EMBL/GenBank/DDBJ databases">
        <authorList>
            <consortium name="Lawrence Berkeley National Laboratory"/>
            <person name="Steindorff A."/>
            <person name="Hensen N."/>
            <person name="Bonometti L."/>
            <person name="Westerberg I."/>
            <person name="Brannstrom I.O."/>
            <person name="Guillou S."/>
            <person name="Cros-Aarteil S."/>
            <person name="Calhoun S."/>
            <person name="Haridas S."/>
            <person name="Kuo A."/>
            <person name="Mondo S."/>
            <person name="Pangilinan J."/>
            <person name="Riley R."/>
            <person name="Labutti K."/>
            <person name="Andreopoulos B."/>
            <person name="Lipzen A."/>
            <person name="Chen C."/>
            <person name="Yanf M."/>
            <person name="Daum C."/>
            <person name="Ng V."/>
            <person name="Clum A."/>
            <person name="Ohm R."/>
            <person name="Martin F."/>
            <person name="Silar P."/>
            <person name="Natvig D."/>
            <person name="Lalanne C."/>
            <person name="Gautier V."/>
            <person name="Ament-Velasquez S.L."/>
            <person name="Kruys A."/>
            <person name="Hutchinson M.I."/>
            <person name="Powell A.J."/>
            <person name="Barry K."/>
            <person name="Miller A.N."/>
            <person name="Grigoriev I.V."/>
            <person name="Debuchy R."/>
            <person name="Gladieux P."/>
            <person name="Thoren M.H."/>
            <person name="Johannesson H."/>
        </authorList>
    </citation>
    <scope>NUCLEOTIDE SEQUENCE</scope>
    <source>
        <strain evidence="1">PSN293</strain>
    </source>
</reference>
<sequence>MGLSPEAIIALVGVVLAVPSALFCCLGCLRHGETEELDEAEERSQPAPRATISCPASQICLSLHIERERHHFSEEFLHIHLGAEISSNSQIVPVLEQHPTPRHPEVLIT</sequence>
<dbReference type="AlphaFoldDB" id="A0AAN7BDX3"/>
<accession>A0AAN7BDX3</accession>
<keyword evidence="2" id="KW-1185">Reference proteome</keyword>
<dbReference type="Proteomes" id="UP001301769">
    <property type="component" value="Unassembled WGS sequence"/>
</dbReference>
<protein>
    <submittedName>
        <fullName evidence="1">Uncharacterized protein</fullName>
    </submittedName>
</protein>
<dbReference type="EMBL" id="MU858045">
    <property type="protein sequence ID" value="KAK4220239.1"/>
    <property type="molecule type" value="Genomic_DNA"/>
</dbReference>
<organism evidence="1 2">
    <name type="scientific">Rhypophila decipiens</name>
    <dbReference type="NCBI Taxonomy" id="261697"/>
    <lineage>
        <taxon>Eukaryota</taxon>
        <taxon>Fungi</taxon>
        <taxon>Dikarya</taxon>
        <taxon>Ascomycota</taxon>
        <taxon>Pezizomycotina</taxon>
        <taxon>Sordariomycetes</taxon>
        <taxon>Sordariomycetidae</taxon>
        <taxon>Sordariales</taxon>
        <taxon>Naviculisporaceae</taxon>
        <taxon>Rhypophila</taxon>
    </lineage>
</organism>
<proteinExistence type="predicted"/>
<reference evidence="1" key="1">
    <citation type="journal article" date="2023" name="Mol. Phylogenet. Evol.">
        <title>Genome-scale phylogeny and comparative genomics of the fungal order Sordariales.</title>
        <authorList>
            <person name="Hensen N."/>
            <person name="Bonometti L."/>
            <person name="Westerberg I."/>
            <person name="Brannstrom I.O."/>
            <person name="Guillou S."/>
            <person name="Cros-Aarteil S."/>
            <person name="Calhoun S."/>
            <person name="Haridas S."/>
            <person name="Kuo A."/>
            <person name="Mondo S."/>
            <person name="Pangilinan J."/>
            <person name="Riley R."/>
            <person name="LaButti K."/>
            <person name="Andreopoulos B."/>
            <person name="Lipzen A."/>
            <person name="Chen C."/>
            <person name="Yan M."/>
            <person name="Daum C."/>
            <person name="Ng V."/>
            <person name="Clum A."/>
            <person name="Steindorff A."/>
            <person name="Ohm R.A."/>
            <person name="Martin F."/>
            <person name="Silar P."/>
            <person name="Natvig D.O."/>
            <person name="Lalanne C."/>
            <person name="Gautier V."/>
            <person name="Ament-Velasquez S.L."/>
            <person name="Kruys A."/>
            <person name="Hutchinson M.I."/>
            <person name="Powell A.J."/>
            <person name="Barry K."/>
            <person name="Miller A.N."/>
            <person name="Grigoriev I.V."/>
            <person name="Debuchy R."/>
            <person name="Gladieux P."/>
            <person name="Hiltunen Thoren M."/>
            <person name="Johannesson H."/>
        </authorList>
    </citation>
    <scope>NUCLEOTIDE SEQUENCE</scope>
    <source>
        <strain evidence="1">PSN293</strain>
    </source>
</reference>
<name>A0AAN7BDX3_9PEZI</name>
<evidence type="ECO:0000313" key="1">
    <source>
        <dbReference type="EMBL" id="KAK4220239.1"/>
    </source>
</evidence>
<evidence type="ECO:0000313" key="2">
    <source>
        <dbReference type="Proteomes" id="UP001301769"/>
    </source>
</evidence>
<gene>
    <name evidence="1" type="ORF">QBC37DRAFT_408194</name>
</gene>